<evidence type="ECO:0000313" key="1">
    <source>
        <dbReference type="EMBL" id="QJA56007.1"/>
    </source>
</evidence>
<dbReference type="AlphaFoldDB" id="A0A6M3IFU5"/>
<accession>A0A6M3IFU5</accession>
<sequence>MKPSSFSEAVKDIFSAYELADIAACDFAAEVMQFRKSLDITTVDGQREYDLPPDFIKIAVQEKNWRKDVILYTKSGETQGEAVIRDPRRNFWDYDTDLEQQIPGSFDIIPKSLAPTNITGVTTSAGTESNLQATLNDTGATFTDGSDLVYPRYRVRNSTPLNESRGVVIERSSDIKLVTSISLEGAARGWASGDSYVIQSSCKFQLILDYASNTSGDKFTIDYYCFPSPVFSPYAQWGFPNSSDILGLAAYVTWLLKIKQIQEVAVRGNYDPTKLQSDKMYLLYRDCIEKALLLKQKQFESTEPSILMRVL</sequence>
<protein>
    <submittedName>
        <fullName evidence="1">Uncharacterized protein</fullName>
    </submittedName>
</protein>
<proteinExistence type="predicted"/>
<reference evidence="1" key="1">
    <citation type="submission" date="2020-03" db="EMBL/GenBank/DDBJ databases">
        <title>The deep terrestrial virosphere.</title>
        <authorList>
            <person name="Holmfeldt K."/>
            <person name="Nilsson E."/>
            <person name="Simone D."/>
            <person name="Lopez-Fernandez M."/>
            <person name="Wu X."/>
            <person name="de Brujin I."/>
            <person name="Lundin D."/>
            <person name="Andersson A."/>
            <person name="Bertilsson S."/>
            <person name="Dopson M."/>
        </authorList>
    </citation>
    <scope>NUCLEOTIDE SEQUENCE</scope>
    <source>
        <strain evidence="1">MM415B01944</strain>
    </source>
</reference>
<gene>
    <name evidence="1" type="ORF">MM415B01944_0012</name>
</gene>
<organism evidence="1">
    <name type="scientific">viral metagenome</name>
    <dbReference type="NCBI Taxonomy" id="1070528"/>
    <lineage>
        <taxon>unclassified sequences</taxon>
        <taxon>metagenomes</taxon>
        <taxon>organismal metagenomes</taxon>
    </lineage>
</organism>
<name>A0A6M3IFU5_9ZZZZ</name>
<dbReference type="EMBL" id="MT141194">
    <property type="protein sequence ID" value="QJA56007.1"/>
    <property type="molecule type" value="Genomic_DNA"/>
</dbReference>